<evidence type="ECO:0000256" key="9">
    <source>
        <dbReference type="ARBA" id="ARBA00022723"/>
    </source>
</evidence>
<keyword evidence="9 25" id="KW-0479">Metal-binding</keyword>
<dbReference type="GO" id="GO:0005524">
    <property type="term" value="F:ATP binding"/>
    <property type="evidence" value="ECO:0007669"/>
    <property type="project" value="UniProtKB-UniRule"/>
</dbReference>
<proteinExistence type="inferred from homology"/>
<evidence type="ECO:0000256" key="18">
    <source>
        <dbReference type="ARBA" id="ARBA00060592"/>
    </source>
</evidence>
<evidence type="ECO:0000256" key="24">
    <source>
        <dbReference type="PIRSR" id="PIRSR039102-2"/>
    </source>
</evidence>
<feature type="active site" evidence="23">
    <location>
        <position position="323"/>
    </location>
</feature>
<keyword evidence="29" id="KW-1185">Reference proteome</keyword>
<evidence type="ECO:0000256" key="4">
    <source>
        <dbReference type="ARBA" id="ARBA00004752"/>
    </source>
</evidence>
<keyword evidence="8 22" id="KW-0436">Ligase</keyword>
<feature type="binding site" evidence="24">
    <location>
        <begin position="189"/>
        <end position="190"/>
    </location>
    <ligand>
        <name>ATP</name>
        <dbReference type="ChEBI" id="CHEBI:30616"/>
    </ligand>
</feature>
<dbReference type="PANTHER" id="PTHR23132">
    <property type="entry name" value="D-ALANINE--D-ALANINE LIGASE"/>
    <property type="match status" value="1"/>
</dbReference>
<comment type="subcellular location">
    <subcellularLocation>
        <location evidence="3 22">Cytoplasm</location>
    </subcellularLocation>
</comment>
<dbReference type="NCBIfam" id="NF002526">
    <property type="entry name" value="PRK01966.1-2"/>
    <property type="match status" value="1"/>
</dbReference>
<dbReference type="Proteomes" id="UP000198556">
    <property type="component" value="Unassembled WGS sequence"/>
</dbReference>
<comment type="similarity">
    <text evidence="5 22">Belongs to the D-alanine--D-alanine ligase family.</text>
</comment>
<evidence type="ECO:0000256" key="13">
    <source>
        <dbReference type="ARBA" id="ARBA00022960"/>
    </source>
</evidence>
<evidence type="ECO:0000256" key="7">
    <source>
        <dbReference type="ARBA" id="ARBA00022490"/>
    </source>
</evidence>
<feature type="binding site" evidence="24">
    <location>
        <begin position="219"/>
        <end position="226"/>
    </location>
    <ligand>
        <name>ATP</name>
        <dbReference type="ChEBI" id="CHEBI:30616"/>
    </ligand>
</feature>
<feature type="binding site" evidence="25">
    <location>
        <position position="312"/>
    </location>
    <ligand>
        <name>Mg(2+)</name>
        <dbReference type="ChEBI" id="CHEBI:18420"/>
        <label>2</label>
    </ligand>
</feature>
<evidence type="ECO:0000313" key="28">
    <source>
        <dbReference type="EMBL" id="SER28995.1"/>
    </source>
</evidence>
<evidence type="ECO:0000256" key="14">
    <source>
        <dbReference type="ARBA" id="ARBA00022984"/>
    </source>
</evidence>
<comment type="cofactor">
    <cofactor evidence="1">
        <name>Mn(2+)</name>
        <dbReference type="ChEBI" id="CHEBI:29035"/>
    </cofactor>
</comment>
<dbReference type="OrthoDB" id="9813261at2"/>
<feature type="active site" evidence="23">
    <location>
        <position position="189"/>
    </location>
</feature>
<dbReference type="PROSITE" id="PS50975">
    <property type="entry name" value="ATP_GRASP"/>
    <property type="match status" value="1"/>
</dbReference>
<accession>A0A1H9N009</accession>
<dbReference type="GO" id="GO:0005829">
    <property type="term" value="C:cytosol"/>
    <property type="evidence" value="ECO:0007669"/>
    <property type="project" value="TreeGrafter"/>
</dbReference>
<dbReference type="InterPro" id="IPR011127">
    <property type="entry name" value="Dala_Dala_lig_N"/>
</dbReference>
<keyword evidence="7 22" id="KW-0963">Cytoplasm</keyword>
<dbReference type="EC" id="6.3.2.4" evidence="6 22"/>
<dbReference type="GO" id="GO:0071555">
    <property type="term" value="P:cell wall organization"/>
    <property type="evidence" value="ECO:0007669"/>
    <property type="project" value="UniProtKB-KW"/>
</dbReference>
<dbReference type="SUPFAM" id="SSF56059">
    <property type="entry name" value="Glutathione synthetase ATP-binding domain-like"/>
    <property type="match status" value="1"/>
</dbReference>
<feature type="binding site" evidence="25">
    <location>
        <position position="299"/>
    </location>
    <ligand>
        <name>Mg(2+)</name>
        <dbReference type="ChEBI" id="CHEBI:18420"/>
        <label>1</label>
    </ligand>
</feature>
<evidence type="ECO:0000256" key="20">
    <source>
        <dbReference type="ARBA" id="ARBA00076288"/>
    </source>
</evidence>
<evidence type="ECO:0000256" key="22">
    <source>
        <dbReference type="HAMAP-Rule" id="MF_00047"/>
    </source>
</evidence>
<evidence type="ECO:0000313" key="29">
    <source>
        <dbReference type="Proteomes" id="UP000198556"/>
    </source>
</evidence>
<keyword evidence="15 25" id="KW-0464">Manganese</keyword>
<feature type="binding site" evidence="24">
    <location>
        <position position="136"/>
    </location>
    <ligand>
        <name>ATP</name>
        <dbReference type="ChEBI" id="CHEBI:30616"/>
    </ligand>
</feature>
<dbReference type="InterPro" id="IPR000291">
    <property type="entry name" value="D-Ala_lig_Van_CS"/>
</dbReference>
<dbReference type="FunFam" id="3.30.470.20:FF:000008">
    <property type="entry name" value="D-alanine--D-alanine ligase"/>
    <property type="match status" value="1"/>
</dbReference>
<keyword evidence="13 22" id="KW-0133">Cell shape</keyword>
<comment type="pathway">
    <text evidence="18">Glycan biosynthesis.</text>
</comment>
<dbReference type="GO" id="GO:0009252">
    <property type="term" value="P:peptidoglycan biosynthetic process"/>
    <property type="evidence" value="ECO:0007669"/>
    <property type="project" value="UniProtKB-UniRule"/>
</dbReference>
<dbReference type="AlphaFoldDB" id="A0A1H9N009"/>
<evidence type="ECO:0000256" key="17">
    <source>
        <dbReference type="ARBA" id="ARBA00047614"/>
    </source>
</evidence>
<feature type="active site" evidence="23">
    <location>
        <position position="13"/>
    </location>
</feature>
<protein>
    <recommendedName>
        <fullName evidence="19 22">D-alanine--D-alanine ligase</fullName>
        <ecNumber evidence="6 22">6.3.2.4</ecNumber>
    </recommendedName>
    <alternativeName>
        <fullName evidence="21 22">D-Ala-D-Ala ligase</fullName>
    </alternativeName>
    <alternativeName>
        <fullName evidence="20 22">D-alanylalanine synthetase</fullName>
    </alternativeName>
</protein>
<evidence type="ECO:0000256" key="2">
    <source>
        <dbReference type="ARBA" id="ARBA00003921"/>
    </source>
</evidence>
<dbReference type="PROSITE" id="PS00844">
    <property type="entry name" value="DALA_DALA_LIGASE_2"/>
    <property type="match status" value="1"/>
</dbReference>
<comment type="function">
    <text evidence="2 22">Cell wall formation.</text>
</comment>
<keyword evidence="14 22" id="KW-0573">Peptidoglycan synthesis</keyword>
<feature type="binding site" evidence="25">
    <location>
        <position position="314"/>
    </location>
    <ligand>
        <name>Mg(2+)</name>
        <dbReference type="ChEBI" id="CHEBI:18420"/>
        <label>2</label>
    </ligand>
</feature>
<feature type="binding site" evidence="24">
    <location>
        <begin position="181"/>
        <end position="183"/>
    </location>
    <ligand>
        <name>ATP</name>
        <dbReference type="ChEBI" id="CHEBI:30616"/>
    </ligand>
</feature>
<dbReference type="Gene3D" id="3.30.1490.20">
    <property type="entry name" value="ATP-grasp fold, A domain"/>
    <property type="match status" value="1"/>
</dbReference>
<keyword evidence="12 25" id="KW-0460">Magnesium</keyword>
<dbReference type="FunFam" id="3.30.1490.20:FF:000007">
    <property type="entry name" value="D-alanine--D-alanine ligase"/>
    <property type="match status" value="1"/>
</dbReference>
<evidence type="ECO:0000256" key="19">
    <source>
        <dbReference type="ARBA" id="ARBA00068427"/>
    </source>
</evidence>
<dbReference type="UniPathway" id="UPA00219"/>
<dbReference type="HAMAP" id="MF_00047">
    <property type="entry name" value="Dala_Dala_lig"/>
    <property type="match status" value="1"/>
</dbReference>
<gene>
    <name evidence="22" type="primary">ddl</name>
    <name evidence="28" type="ORF">SAMN05421767_13214</name>
</gene>
<dbReference type="PANTHER" id="PTHR23132:SF25">
    <property type="entry name" value="D-ALANINE--D-ALANINE LIGASE A"/>
    <property type="match status" value="1"/>
</dbReference>
<sequence length="357" mass="39814">MKIVVVYGGKSAEHDISILTAFSIIKEIYFEYYDVQPVFITKEGTWLKGEPLTGPVAFADALKLEEAPEAHFATKEGEQSTGVMINPCSIKDEDTVVFPILHGPNGEDGTIQGMFEILDMPYVGCGVLASAAGMDKIASKQLFQQVGLPQVPYVPFIKTEWNEDPEAIYNRIEGTLLYPVFVKPANMGSSVGISKADNRDELMAAIEEALKYDRRIVVEQGIDAREIECGVLGNDDVNTSVVGEVVKEVGFYDYNEKYVNNTVTLQIPAEIPEEVSHKVREYAATAFKAIDGAGLTRCDFFLTESNEIYINEVNTMPGFTEFSMYPLLWAETGINYKNLVEELIQLALKRYNEKHER</sequence>
<dbReference type="EMBL" id="FOGF01000032">
    <property type="protein sequence ID" value="SER28995.1"/>
    <property type="molecule type" value="Genomic_DNA"/>
</dbReference>
<dbReference type="NCBIfam" id="NF002528">
    <property type="entry name" value="PRK01966.1-4"/>
    <property type="match status" value="1"/>
</dbReference>
<dbReference type="Gene3D" id="3.40.50.20">
    <property type="match status" value="1"/>
</dbReference>
<dbReference type="InterPro" id="IPR016185">
    <property type="entry name" value="PreATP-grasp_dom_sf"/>
</dbReference>
<dbReference type="NCBIfam" id="TIGR01205">
    <property type="entry name" value="D_ala_D_alaTIGR"/>
    <property type="match status" value="1"/>
</dbReference>
<evidence type="ECO:0000256" key="5">
    <source>
        <dbReference type="ARBA" id="ARBA00010871"/>
    </source>
</evidence>
<evidence type="ECO:0000256" key="15">
    <source>
        <dbReference type="ARBA" id="ARBA00023211"/>
    </source>
</evidence>
<evidence type="ECO:0000256" key="12">
    <source>
        <dbReference type="ARBA" id="ARBA00022842"/>
    </source>
</evidence>
<dbReference type="InterPro" id="IPR011761">
    <property type="entry name" value="ATP-grasp"/>
</dbReference>
<feature type="binding site" evidence="24">
    <location>
        <begin position="311"/>
        <end position="312"/>
    </location>
    <ligand>
        <name>ATP</name>
        <dbReference type="ChEBI" id="CHEBI:30616"/>
    </ligand>
</feature>
<dbReference type="Gene3D" id="3.30.470.20">
    <property type="entry name" value="ATP-grasp fold, B domain"/>
    <property type="match status" value="1"/>
</dbReference>
<evidence type="ECO:0000256" key="3">
    <source>
        <dbReference type="ARBA" id="ARBA00004496"/>
    </source>
</evidence>
<comment type="pathway">
    <text evidence="4 22">Cell wall biogenesis; peptidoglycan biosynthesis.</text>
</comment>
<evidence type="ECO:0000256" key="16">
    <source>
        <dbReference type="ARBA" id="ARBA00023316"/>
    </source>
</evidence>
<evidence type="ECO:0000256" key="25">
    <source>
        <dbReference type="PIRSR" id="PIRSR039102-3"/>
    </source>
</evidence>
<evidence type="ECO:0000256" key="23">
    <source>
        <dbReference type="PIRSR" id="PIRSR039102-1"/>
    </source>
</evidence>
<comment type="cofactor">
    <cofactor evidence="25">
        <name>Mg(2+)</name>
        <dbReference type="ChEBI" id="CHEBI:18420"/>
    </cofactor>
    <cofactor evidence="25">
        <name>Mn(2+)</name>
        <dbReference type="ChEBI" id="CHEBI:29035"/>
    </cofactor>
    <text evidence="25">Binds 2 magnesium or manganese ions per subunit.</text>
</comment>
<dbReference type="Pfam" id="PF07478">
    <property type="entry name" value="Dala_Dala_lig_C"/>
    <property type="match status" value="1"/>
</dbReference>
<keyword evidence="11 26" id="KW-0067">ATP-binding</keyword>
<evidence type="ECO:0000256" key="6">
    <source>
        <dbReference type="ARBA" id="ARBA00012216"/>
    </source>
</evidence>
<evidence type="ECO:0000256" key="1">
    <source>
        <dbReference type="ARBA" id="ARBA00001936"/>
    </source>
</evidence>
<keyword evidence="10 24" id="KW-0547">Nucleotide-binding</keyword>
<dbReference type="RefSeq" id="WP_089747315.1">
    <property type="nucleotide sequence ID" value="NZ_FOGF01000032.1"/>
</dbReference>
<feature type="binding site" evidence="25">
    <location>
        <position position="312"/>
    </location>
    <ligand>
        <name>Mg(2+)</name>
        <dbReference type="ChEBI" id="CHEBI:18420"/>
        <label>1</label>
    </ligand>
</feature>
<evidence type="ECO:0000256" key="10">
    <source>
        <dbReference type="ARBA" id="ARBA00022741"/>
    </source>
</evidence>
<reference evidence="28 29" key="1">
    <citation type="submission" date="2016-10" db="EMBL/GenBank/DDBJ databases">
        <authorList>
            <person name="de Groot N.N."/>
        </authorList>
    </citation>
    <scope>NUCLEOTIDE SEQUENCE [LARGE SCALE GENOMIC DNA]</scope>
    <source>
        <strain evidence="28 29">DSM 15827</strain>
    </source>
</reference>
<dbReference type="InterPro" id="IPR011095">
    <property type="entry name" value="Dala_Dala_lig_C"/>
</dbReference>
<dbReference type="GO" id="GO:0008716">
    <property type="term" value="F:D-alanine-D-alanine ligase activity"/>
    <property type="evidence" value="ECO:0007669"/>
    <property type="project" value="UniProtKB-UniRule"/>
</dbReference>
<dbReference type="SUPFAM" id="SSF52440">
    <property type="entry name" value="PreATP-grasp domain"/>
    <property type="match status" value="1"/>
</dbReference>
<keyword evidence="16 22" id="KW-0961">Cell wall biogenesis/degradation</keyword>
<feature type="domain" description="ATP-grasp" evidence="27">
    <location>
        <begin position="140"/>
        <end position="345"/>
    </location>
</feature>
<organism evidence="28 29">
    <name type="scientific">Granulicatella balaenopterae</name>
    <dbReference type="NCBI Taxonomy" id="137733"/>
    <lineage>
        <taxon>Bacteria</taxon>
        <taxon>Bacillati</taxon>
        <taxon>Bacillota</taxon>
        <taxon>Bacilli</taxon>
        <taxon>Lactobacillales</taxon>
        <taxon>Carnobacteriaceae</taxon>
        <taxon>Granulicatella</taxon>
    </lineage>
</organism>
<evidence type="ECO:0000256" key="11">
    <source>
        <dbReference type="ARBA" id="ARBA00022840"/>
    </source>
</evidence>
<dbReference type="GO" id="GO:0008360">
    <property type="term" value="P:regulation of cell shape"/>
    <property type="evidence" value="ECO:0007669"/>
    <property type="project" value="UniProtKB-KW"/>
</dbReference>
<evidence type="ECO:0000256" key="26">
    <source>
        <dbReference type="PROSITE-ProRule" id="PRU00409"/>
    </source>
</evidence>
<dbReference type="InterPro" id="IPR005905">
    <property type="entry name" value="D_ala_D_ala"/>
</dbReference>
<dbReference type="InterPro" id="IPR013815">
    <property type="entry name" value="ATP_grasp_subdomain_1"/>
</dbReference>
<dbReference type="STRING" id="137733.SAMN05421767_13214"/>
<evidence type="ECO:0000259" key="27">
    <source>
        <dbReference type="PROSITE" id="PS50975"/>
    </source>
</evidence>
<evidence type="ECO:0000256" key="8">
    <source>
        <dbReference type="ARBA" id="ARBA00022598"/>
    </source>
</evidence>
<name>A0A1H9N009_9LACT</name>
<evidence type="ECO:0000256" key="21">
    <source>
        <dbReference type="ARBA" id="ARBA00077154"/>
    </source>
</evidence>
<dbReference type="PROSITE" id="PS00843">
    <property type="entry name" value="DALA_DALA_LIGASE_1"/>
    <property type="match status" value="1"/>
</dbReference>
<dbReference type="PIRSF" id="PIRSF039102">
    <property type="entry name" value="Ddl/VanB"/>
    <property type="match status" value="1"/>
</dbReference>
<dbReference type="Pfam" id="PF01820">
    <property type="entry name" value="Dala_Dala_lig_N"/>
    <property type="match status" value="1"/>
</dbReference>
<comment type="catalytic activity">
    <reaction evidence="17 22">
        <text>2 D-alanine + ATP = D-alanyl-D-alanine + ADP + phosphate + H(+)</text>
        <dbReference type="Rhea" id="RHEA:11224"/>
        <dbReference type="ChEBI" id="CHEBI:15378"/>
        <dbReference type="ChEBI" id="CHEBI:30616"/>
        <dbReference type="ChEBI" id="CHEBI:43474"/>
        <dbReference type="ChEBI" id="CHEBI:57416"/>
        <dbReference type="ChEBI" id="CHEBI:57822"/>
        <dbReference type="ChEBI" id="CHEBI:456216"/>
        <dbReference type="EC" id="6.3.2.4"/>
    </reaction>
</comment>
<dbReference type="GO" id="GO:0046872">
    <property type="term" value="F:metal ion binding"/>
    <property type="evidence" value="ECO:0007669"/>
    <property type="project" value="UniProtKB-KW"/>
</dbReference>